<proteinExistence type="predicted"/>
<dbReference type="EMBL" id="UINC01005209">
    <property type="protein sequence ID" value="SVA19823.1"/>
    <property type="molecule type" value="Genomic_DNA"/>
</dbReference>
<comment type="catalytic activity">
    <reaction evidence="1">
        <text>1-(5-phospho-beta-D-ribosyl)-ATP + diphosphate = 5-phospho-alpha-D-ribose 1-diphosphate + ATP</text>
        <dbReference type="Rhea" id="RHEA:18473"/>
        <dbReference type="ChEBI" id="CHEBI:30616"/>
        <dbReference type="ChEBI" id="CHEBI:33019"/>
        <dbReference type="ChEBI" id="CHEBI:58017"/>
        <dbReference type="ChEBI" id="CHEBI:73183"/>
        <dbReference type="EC" id="2.4.2.17"/>
    </reaction>
</comment>
<dbReference type="NCBIfam" id="TIGR00070">
    <property type="entry name" value="hisG"/>
    <property type="match status" value="1"/>
</dbReference>
<evidence type="ECO:0000259" key="8">
    <source>
        <dbReference type="Pfam" id="PF01634"/>
    </source>
</evidence>
<dbReference type="GO" id="GO:0003879">
    <property type="term" value="F:ATP phosphoribosyltransferase activity"/>
    <property type="evidence" value="ECO:0007669"/>
    <property type="project" value="UniProtKB-EC"/>
</dbReference>
<feature type="domain" description="ATP phosphoribosyltransferase catalytic" evidence="8">
    <location>
        <begin position="50"/>
        <end position="223"/>
    </location>
</feature>
<evidence type="ECO:0000256" key="1">
    <source>
        <dbReference type="ARBA" id="ARBA00000915"/>
    </source>
</evidence>
<evidence type="ECO:0000313" key="9">
    <source>
        <dbReference type="EMBL" id="SVA19823.1"/>
    </source>
</evidence>
<comment type="pathway">
    <text evidence="2">Amino-acid biosynthesis; L-histidine biosynthesis; L-histidine from 5-phospho-alpha-D-ribose 1-diphosphate: step 1/9.</text>
</comment>
<dbReference type="UniPathway" id="UPA00031">
    <property type="reaction ID" value="UER00006"/>
</dbReference>
<keyword evidence="5" id="KW-0328">Glycosyltransferase</keyword>
<evidence type="ECO:0000256" key="6">
    <source>
        <dbReference type="ARBA" id="ARBA00022679"/>
    </source>
</evidence>
<evidence type="ECO:0000256" key="5">
    <source>
        <dbReference type="ARBA" id="ARBA00022676"/>
    </source>
</evidence>
<reference evidence="9" key="1">
    <citation type="submission" date="2018-05" db="EMBL/GenBank/DDBJ databases">
        <authorList>
            <person name="Lanie J.A."/>
            <person name="Ng W.-L."/>
            <person name="Kazmierczak K.M."/>
            <person name="Andrzejewski T.M."/>
            <person name="Davidsen T.M."/>
            <person name="Wayne K.J."/>
            <person name="Tettelin H."/>
            <person name="Glass J.I."/>
            <person name="Rusch D."/>
            <person name="Podicherti R."/>
            <person name="Tsui H.-C.T."/>
            <person name="Winkler M.E."/>
        </authorList>
    </citation>
    <scope>NUCLEOTIDE SEQUENCE</scope>
</reference>
<organism evidence="9">
    <name type="scientific">marine metagenome</name>
    <dbReference type="NCBI Taxonomy" id="408172"/>
    <lineage>
        <taxon>unclassified sequences</taxon>
        <taxon>metagenomes</taxon>
        <taxon>ecological metagenomes</taxon>
    </lineage>
</organism>
<evidence type="ECO:0000256" key="2">
    <source>
        <dbReference type="ARBA" id="ARBA00004667"/>
    </source>
</evidence>
<dbReference type="PANTHER" id="PTHR21403">
    <property type="entry name" value="ATP PHOSPHORIBOSYLTRANSFERASE ATP-PRTASE"/>
    <property type="match status" value="1"/>
</dbReference>
<dbReference type="InterPro" id="IPR013820">
    <property type="entry name" value="ATP_PRibTrfase_cat"/>
</dbReference>
<dbReference type="PANTHER" id="PTHR21403:SF8">
    <property type="entry name" value="ATP PHOSPHORIBOSYLTRANSFERASE"/>
    <property type="match status" value="1"/>
</dbReference>
<dbReference type="Gene3D" id="3.40.190.10">
    <property type="entry name" value="Periplasmic binding protein-like II"/>
    <property type="match status" value="2"/>
</dbReference>
<dbReference type="GO" id="GO:0005737">
    <property type="term" value="C:cytoplasm"/>
    <property type="evidence" value="ECO:0007669"/>
    <property type="project" value="InterPro"/>
</dbReference>
<gene>
    <name evidence="9" type="ORF">METZ01_LOCUS72677</name>
</gene>
<protein>
    <recommendedName>
        <fullName evidence="3">ATP phosphoribosyltransferase</fullName>
        <ecNumber evidence="3">2.4.2.17</ecNumber>
    </recommendedName>
</protein>
<keyword evidence="7" id="KW-0368">Histidine biosynthesis</keyword>
<accession>A0A381U037</accession>
<name>A0A381U037_9ZZZZ</name>
<keyword evidence="6" id="KW-0808">Transferase</keyword>
<evidence type="ECO:0000256" key="7">
    <source>
        <dbReference type="ARBA" id="ARBA00023102"/>
    </source>
</evidence>
<evidence type="ECO:0000256" key="3">
    <source>
        <dbReference type="ARBA" id="ARBA00011946"/>
    </source>
</evidence>
<evidence type="ECO:0000256" key="4">
    <source>
        <dbReference type="ARBA" id="ARBA00022605"/>
    </source>
</evidence>
<keyword evidence="4" id="KW-0028">Amino-acid biosynthesis</keyword>
<dbReference type="Pfam" id="PF01634">
    <property type="entry name" value="HisG"/>
    <property type="match status" value="1"/>
</dbReference>
<dbReference type="InterPro" id="IPR018198">
    <property type="entry name" value="ATP_PRibTrfase_CS"/>
</dbReference>
<dbReference type="SUPFAM" id="SSF53850">
    <property type="entry name" value="Periplasmic binding protein-like II"/>
    <property type="match status" value="1"/>
</dbReference>
<sequence>MALPSKGRIQEDMNRFLNSAGISIIRDGDQRTYTGHIKEFEDIKIRFLSANEIAMELLAGNVQLGITGLDLISELDNKISKEVIILSKLGFSKADVVVAIPNSWIDVSSTQDLAEVTRDFLHIHERRLRVATKFERLTRNFFNEKGINNYRIVESTGATEGSPSAGTSELIVDITSSGKTLEANNLRVLNDGVILKSEACIFASKSLNWDKFNLNPVEKLLRTISARSEAINKVEMLFEYLSYDDSLELDLFRKFNGIFSGGTPNLGDAVSLITPEKKSSSCSQYLTSKGYGPIRINRPNLIYFNIDSAWQKLKTEIDL</sequence>
<dbReference type="AlphaFoldDB" id="A0A381U037"/>
<dbReference type="GO" id="GO:0000105">
    <property type="term" value="P:L-histidine biosynthetic process"/>
    <property type="evidence" value="ECO:0007669"/>
    <property type="project" value="UniProtKB-UniPathway"/>
</dbReference>
<dbReference type="PROSITE" id="PS01316">
    <property type="entry name" value="ATP_P_PHORIBOSYLTR"/>
    <property type="match status" value="1"/>
</dbReference>
<dbReference type="InterPro" id="IPR001348">
    <property type="entry name" value="ATP_PRibTrfase_HisG"/>
</dbReference>
<dbReference type="EC" id="2.4.2.17" evidence="3"/>